<dbReference type="InterPro" id="IPR045857">
    <property type="entry name" value="O16G_dom_2"/>
</dbReference>
<dbReference type="CDD" id="cd11332">
    <property type="entry name" value="AmyAc_OligoGlu_TS"/>
    <property type="match status" value="1"/>
</dbReference>
<comment type="similarity">
    <text evidence="1">Belongs to the glycosyl hydrolase 13 family.</text>
</comment>
<evidence type="ECO:0000256" key="1">
    <source>
        <dbReference type="ARBA" id="ARBA00008061"/>
    </source>
</evidence>
<dbReference type="PANTHER" id="PTHR10357:SF179">
    <property type="entry name" value="NEUTRAL AND BASIC AMINO ACID TRANSPORT PROTEIN RBAT"/>
    <property type="match status" value="1"/>
</dbReference>
<dbReference type="RefSeq" id="WP_324772994.1">
    <property type="nucleotide sequence ID" value="NZ_BAAATS010000013.1"/>
</dbReference>
<gene>
    <name evidence="3" type="ORF">OKJ48_33290</name>
</gene>
<reference evidence="3 4" key="1">
    <citation type="submission" date="2022-10" db="EMBL/GenBank/DDBJ databases">
        <authorList>
            <person name="Xie J."/>
            <person name="Shen N."/>
        </authorList>
    </citation>
    <scope>NUCLEOTIDE SEQUENCE [LARGE SCALE GENOMIC DNA]</scope>
    <source>
        <strain evidence="3 4">DSM 41681</strain>
    </source>
</reference>
<accession>A0ABU6CKC0</accession>
<dbReference type="SMART" id="SM00642">
    <property type="entry name" value="Aamy"/>
    <property type="match status" value="1"/>
</dbReference>
<evidence type="ECO:0000259" key="2">
    <source>
        <dbReference type="SMART" id="SM00642"/>
    </source>
</evidence>
<comment type="caution">
    <text evidence="3">The sequence shown here is derived from an EMBL/GenBank/DDBJ whole genome shotgun (WGS) entry which is preliminary data.</text>
</comment>
<evidence type="ECO:0000313" key="4">
    <source>
        <dbReference type="Proteomes" id="UP001352223"/>
    </source>
</evidence>
<keyword evidence="4" id="KW-1185">Reference proteome</keyword>
<dbReference type="InterPro" id="IPR006047">
    <property type="entry name" value="GH13_cat_dom"/>
</dbReference>
<feature type="domain" description="Glycosyl hydrolase family 13 catalytic" evidence="2">
    <location>
        <begin position="16"/>
        <end position="410"/>
    </location>
</feature>
<dbReference type="InterPro" id="IPR017853">
    <property type="entry name" value="GH"/>
</dbReference>
<dbReference type="GO" id="GO:0016787">
    <property type="term" value="F:hydrolase activity"/>
    <property type="evidence" value="ECO:0007669"/>
    <property type="project" value="UniProtKB-KW"/>
</dbReference>
<sequence>MTPRTTDWWRHAAIYQVYPRSFADGNGDGIGDLAGVRSRLDYLKALGIEAIWFSPWYLTPMADAGYDVTDFRRIDPRFGTLAEAEKVIDEAHERSIRIIVDVVPNHVSNEHAWFTAALKSVPGSPERDLFWFRDGRGAQGELPPNDWQSIFGGPAWTRVDDGQWYLHLFAPEQPDLNWRNPLVRAEYEDVLRFWFDRGVDGIRIDSAAMCSKDPALPDYDHSTFPDPHPYVDLDANHEIYRGWRAVADSYAEPRALIGEVWLADPARFALYLRPDEMHTAFNFDFLGCSWDAPSLRACIDQTLAAHAGVGAPSTWVLSNHDVTRHVTRYGRPDTSTAAGIRQYNPLVDEDLGRRRARATALLTMALPGAVYIYQGEELGLPEVEDIPADRRDDPIYHRTGGTDPGRDGCRVPLPWSGHQEPYGFSPADATDRPWLPQPASWAHLSVAAQQNDPASMLHFYRSALALRAAHPALGDGPLHWLPSPDGVLAFTRGTDFTCVVNLSGTPVDLPEHQELLLSSHPLNGTQLPGEASAWLRTTVPDNS</sequence>
<keyword evidence="3" id="KW-0378">Hydrolase</keyword>
<dbReference type="PANTHER" id="PTHR10357">
    <property type="entry name" value="ALPHA-AMYLASE FAMILY MEMBER"/>
    <property type="match status" value="1"/>
</dbReference>
<dbReference type="Pfam" id="PF00128">
    <property type="entry name" value="Alpha-amylase"/>
    <property type="match status" value="1"/>
</dbReference>
<evidence type="ECO:0000313" key="3">
    <source>
        <dbReference type="EMBL" id="MEB3965067.1"/>
    </source>
</evidence>
<dbReference type="Gene3D" id="3.90.400.10">
    <property type="entry name" value="Oligo-1,6-glucosidase, Domain 2"/>
    <property type="match status" value="1"/>
</dbReference>
<protein>
    <submittedName>
        <fullName evidence="3">Glycoside hydrolase family 13 protein</fullName>
    </submittedName>
</protein>
<organism evidence="3 4">
    <name type="scientific">Streptomyces kunmingensis</name>
    <dbReference type="NCBI Taxonomy" id="68225"/>
    <lineage>
        <taxon>Bacteria</taxon>
        <taxon>Bacillati</taxon>
        <taxon>Actinomycetota</taxon>
        <taxon>Actinomycetes</taxon>
        <taxon>Kitasatosporales</taxon>
        <taxon>Streptomycetaceae</taxon>
        <taxon>Streptomyces</taxon>
    </lineage>
</organism>
<dbReference type="Gene3D" id="3.20.20.80">
    <property type="entry name" value="Glycosidases"/>
    <property type="match status" value="1"/>
</dbReference>
<dbReference type="EMBL" id="JAOZYB010000322">
    <property type="protein sequence ID" value="MEB3965067.1"/>
    <property type="molecule type" value="Genomic_DNA"/>
</dbReference>
<name>A0ABU6CKC0_9ACTN</name>
<dbReference type="Proteomes" id="UP001352223">
    <property type="component" value="Unassembled WGS sequence"/>
</dbReference>
<dbReference type="SUPFAM" id="SSF51445">
    <property type="entry name" value="(Trans)glycosidases"/>
    <property type="match status" value="1"/>
</dbReference>
<proteinExistence type="inferred from homology"/>